<accession>A0A173XHG4</accession>
<dbReference type="eggNOG" id="ENOG5033TBE">
    <property type="taxonomic scope" value="Bacteria"/>
</dbReference>
<evidence type="ECO:0000313" key="2">
    <source>
        <dbReference type="Proteomes" id="UP000095431"/>
    </source>
</evidence>
<dbReference type="Proteomes" id="UP000095431">
    <property type="component" value="Unassembled WGS sequence"/>
</dbReference>
<dbReference type="InterPro" id="IPR008000">
    <property type="entry name" value="Rham/fucose_mutarotase"/>
</dbReference>
<dbReference type="RefSeq" id="WP_055199552.1">
    <property type="nucleotide sequence ID" value="NZ_BTHH01000001.1"/>
</dbReference>
<dbReference type="SUPFAM" id="SSF54909">
    <property type="entry name" value="Dimeric alpha+beta barrel"/>
    <property type="match status" value="2"/>
</dbReference>
<dbReference type="AlphaFoldDB" id="A0A173XHG4"/>
<dbReference type="Pfam" id="PF05336">
    <property type="entry name" value="rhaM"/>
    <property type="match status" value="2"/>
</dbReference>
<dbReference type="EMBL" id="CYZN01000002">
    <property type="protein sequence ID" value="CUN50075.1"/>
    <property type="molecule type" value="Genomic_DNA"/>
</dbReference>
<sequence length="215" mass="25666">MERHAFAMKVKDDMMNSYRQKLGEIWKDLTLFLDRNQVKNFSIWNTERLIFGYYEKEDDAELNAEEKAVRDVLIEKMAETFEWISEPGQDMRLMYHNYGFIRENKELIRHRVFMTRLKDGCEEEYKARHDGLIAQRGDTVDPGPDSNFTIWSAGGYIFGYDEIDTTMEVDETPEARETTVAWETRQLEIMDWITDDVDWMTGEWHPASRRLAWHN</sequence>
<dbReference type="Gene3D" id="3.30.70.100">
    <property type="match status" value="2"/>
</dbReference>
<dbReference type="InterPro" id="IPR011008">
    <property type="entry name" value="Dimeric_a/b-barrel"/>
</dbReference>
<name>A0A173XHG4_9FIRM</name>
<gene>
    <name evidence="1" type="ORF">ERS852478_00292</name>
</gene>
<organism evidence="1 2">
    <name type="scientific">Blautia wexlerae</name>
    <dbReference type="NCBI Taxonomy" id="418240"/>
    <lineage>
        <taxon>Bacteria</taxon>
        <taxon>Bacillati</taxon>
        <taxon>Bacillota</taxon>
        <taxon>Clostridia</taxon>
        <taxon>Lachnospirales</taxon>
        <taxon>Lachnospiraceae</taxon>
        <taxon>Blautia</taxon>
    </lineage>
</organism>
<dbReference type="GO" id="GO:0016857">
    <property type="term" value="F:racemase and epimerase activity, acting on carbohydrates and derivatives"/>
    <property type="evidence" value="ECO:0007669"/>
    <property type="project" value="InterPro"/>
</dbReference>
<protein>
    <submittedName>
        <fullName evidence="1">Uncharacterized conserved protein</fullName>
    </submittedName>
</protein>
<reference evidence="1 2" key="1">
    <citation type="submission" date="2015-09" db="EMBL/GenBank/DDBJ databases">
        <authorList>
            <consortium name="Pathogen Informatics"/>
        </authorList>
    </citation>
    <scope>NUCLEOTIDE SEQUENCE [LARGE SCALE GENOMIC DNA]</scope>
    <source>
        <strain evidence="1 2">2789STDY5834863</strain>
    </source>
</reference>
<evidence type="ECO:0000313" key="1">
    <source>
        <dbReference type="EMBL" id="CUN50075.1"/>
    </source>
</evidence>
<proteinExistence type="predicted"/>